<comment type="caution">
    <text evidence="1">The sequence shown here is derived from an EMBL/GenBank/DDBJ whole genome shotgun (WGS) entry which is preliminary data.</text>
</comment>
<reference evidence="2" key="1">
    <citation type="journal article" date="2018" name="Gigascience">
        <title>Genome assembly of the Pink Ipe (Handroanthus impetiginosus, Bignoniaceae), a highly valued, ecologically keystone Neotropical timber forest tree.</title>
        <authorList>
            <person name="Silva-Junior O.B."/>
            <person name="Grattapaglia D."/>
            <person name="Novaes E."/>
            <person name="Collevatti R.G."/>
        </authorList>
    </citation>
    <scope>NUCLEOTIDE SEQUENCE [LARGE SCALE GENOMIC DNA]</scope>
    <source>
        <strain evidence="2">cv. UFG-1</strain>
    </source>
</reference>
<dbReference type="Proteomes" id="UP000231279">
    <property type="component" value="Unassembled WGS sequence"/>
</dbReference>
<proteinExistence type="predicted"/>
<accession>A0A2G9I6C7</accession>
<keyword evidence="2" id="KW-1185">Reference proteome</keyword>
<dbReference type="EMBL" id="NKXS01000267">
    <property type="protein sequence ID" value="PIN25315.1"/>
    <property type="molecule type" value="Genomic_DNA"/>
</dbReference>
<name>A0A2G9I6C7_9LAMI</name>
<evidence type="ECO:0000313" key="2">
    <source>
        <dbReference type="Proteomes" id="UP000231279"/>
    </source>
</evidence>
<dbReference type="AlphaFoldDB" id="A0A2G9I6C7"/>
<sequence>MATDAFDNLIKSNFCFNGSKISKAHFTECKSENGKEKSQLSENGKDKRQLLLNGRKRNTQYTFPSANPNFQLYELSLKKF</sequence>
<gene>
    <name evidence="1" type="ORF">CDL12_01944</name>
</gene>
<organism evidence="1 2">
    <name type="scientific">Handroanthus impetiginosus</name>
    <dbReference type="NCBI Taxonomy" id="429701"/>
    <lineage>
        <taxon>Eukaryota</taxon>
        <taxon>Viridiplantae</taxon>
        <taxon>Streptophyta</taxon>
        <taxon>Embryophyta</taxon>
        <taxon>Tracheophyta</taxon>
        <taxon>Spermatophyta</taxon>
        <taxon>Magnoliopsida</taxon>
        <taxon>eudicotyledons</taxon>
        <taxon>Gunneridae</taxon>
        <taxon>Pentapetalae</taxon>
        <taxon>asterids</taxon>
        <taxon>lamiids</taxon>
        <taxon>Lamiales</taxon>
        <taxon>Bignoniaceae</taxon>
        <taxon>Crescentiina</taxon>
        <taxon>Tabebuia alliance</taxon>
        <taxon>Handroanthus</taxon>
    </lineage>
</organism>
<evidence type="ECO:0000313" key="1">
    <source>
        <dbReference type="EMBL" id="PIN25315.1"/>
    </source>
</evidence>
<dbReference type="OrthoDB" id="47276at2759"/>
<protein>
    <submittedName>
        <fullName evidence="1">Uncharacterized protein</fullName>
    </submittedName>
</protein>